<sequence length="92" mass="10991">MTYKIVVTESAAKELKRIPAKMQDRIFEKIEDLAEEPKPHGHKKLKNFDMPGSDQDDYYRIRVGDYRVIYTIENEQITIFIMKIAHRKDVYE</sequence>
<dbReference type="InterPro" id="IPR007712">
    <property type="entry name" value="RelE/ParE_toxin"/>
</dbReference>
<dbReference type="HOGENOM" id="CLU_155761_3_1_10"/>
<dbReference type="RefSeq" id="WP_012931453.1">
    <property type="nucleotide sequence ID" value="NC_013735.1"/>
</dbReference>
<evidence type="ECO:0000256" key="1">
    <source>
        <dbReference type="ARBA" id="ARBA00022649"/>
    </source>
</evidence>
<dbReference type="NCBIfam" id="TIGR02385">
    <property type="entry name" value="RelE_StbE"/>
    <property type="match status" value="1"/>
</dbReference>
<keyword evidence="3" id="KW-1185">Reference proteome</keyword>
<dbReference type="Pfam" id="PF05016">
    <property type="entry name" value="ParE_toxin"/>
    <property type="match status" value="1"/>
</dbReference>
<dbReference type="Gene3D" id="3.30.2310.20">
    <property type="entry name" value="RelE-like"/>
    <property type="match status" value="1"/>
</dbReference>
<dbReference type="EMBL" id="CP001774">
    <property type="protein sequence ID" value="ADB42976.1"/>
    <property type="molecule type" value="Genomic_DNA"/>
</dbReference>
<keyword evidence="1" id="KW-1277">Toxin-antitoxin system</keyword>
<dbReference type="KEGG" id="sli:Slin_7033"/>
<geneLocation type="plasmid" evidence="2 3">
    <name>pSLIN05</name>
</geneLocation>
<dbReference type="InterPro" id="IPR035093">
    <property type="entry name" value="RelE/ParE_toxin_dom_sf"/>
</dbReference>
<dbReference type="SUPFAM" id="SSF143011">
    <property type="entry name" value="RelE-like"/>
    <property type="match status" value="1"/>
</dbReference>
<dbReference type="InterPro" id="IPR052747">
    <property type="entry name" value="TA_system_RelE_toxin"/>
</dbReference>
<organism evidence="2 3">
    <name type="scientific">Spirosoma linguale (strain ATCC 33905 / DSM 74 / LMG 10896 / Claus 1)</name>
    <dbReference type="NCBI Taxonomy" id="504472"/>
    <lineage>
        <taxon>Bacteria</taxon>
        <taxon>Pseudomonadati</taxon>
        <taxon>Bacteroidota</taxon>
        <taxon>Cytophagia</taxon>
        <taxon>Cytophagales</taxon>
        <taxon>Cytophagaceae</taxon>
        <taxon>Spirosoma</taxon>
    </lineage>
</organism>
<dbReference type="AlphaFoldDB" id="D2QVZ4"/>
<name>D2QVZ4_SPILD</name>
<dbReference type="PANTHER" id="PTHR38813">
    <property type="match status" value="1"/>
</dbReference>
<gene>
    <name evidence="2" type="ordered locus">Slin_7033</name>
</gene>
<dbReference type="PANTHER" id="PTHR38813:SF1">
    <property type="entry name" value="TOXIN RELE1-RELATED"/>
    <property type="match status" value="1"/>
</dbReference>
<accession>D2QVZ4</accession>
<protein>
    <submittedName>
        <fullName evidence="2">Addiction module toxin, RelE/StbE family</fullName>
    </submittedName>
</protein>
<dbReference type="Proteomes" id="UP000002028">
    <property type="component" value="Plasmid pSLIN05"/>
</dbReference>
<evidence type="ECO:0000313" key="3">
    <source>
        <dbReference type="Proteomes" id="UP000002028"/>
    </source>
</evidence>
<proteinExistence type="predicted"/>
<evidence type="ECO:0000313" key="2">
    <source>
        <dbReference type="EMBL" id="ADB42976.1"/>
    </source>
</evidence>
<keyword evidence="2" id="KW-0614">Plasmid</keyword>
<reference evidence="2 3" key="1">
    <citation type="journal article" date="2010" name="Stand. Genomic Sci.">
        <title>Complete genome sequence of Spirosoma linguale type strain (1).</title>
        <authorList>
            <person name="Lail K."/>
            <person name="Sikorski J."/>
            <person name="Saunders E."/>
            <person name="Lapidus A."/>
            <person name="Glavina Del Rio T."/>
            <person name="Copeland A."/>
            <person name="Tice H."/>
            <person name="Cheng J.-F."/>
            <person name="Lucas S."/>
            <person name="Nolan M."/>
            <person name="Bruce D."/>
            <person name="Goodwin L."/>
            <person name="Pitluck S."/>
            <person name="Ivanova N."/>
            <person name="Mavromatis K."/>
            <person name="Ovchinnikova G."/>
            <person name="Pati A."/>
            <person name="Chen A."/>
            <person name="Palaniappan K."/>
            <person name="Land M."/>
            <person name="Hauser L."/>
            <person name="Chang Y.-J."/>
            <person name="Jeffries C.D."/>
            <person name="Chain P."/>
            <person name="Brettin T."/>
            <person name="Detter J.C."/>
            <person name="Schuetze A."/>
            <person name="Rohde M."/>
            <person name="Tindall B.J."/>
            <person name="Goeker M."/>
            <person name="Bristow J."/>
            <person name="Eisen J.A."/>
            <person name="Markowitz V."/>
            <person name="Hugenholtz P."/>
            <person name="Kyrpides N.C."/>
            <person name="Klenk H.-P."/>
            <person name="Chen F."/>
        </authorList>
    </citation>
    <scope>NUCLEOTIDE SEQUENCE [LARGE SCALE GENOMIC DNA]</scope>
    <source>
        <strain evidence="3">ATCC 33905 / DSM 74 / LMG 10896 / Claus 1</strain>
    </source>
</reference>